<dbReference type="EMBL" id="JANHOG010001608">
    <property type="protein sequence ID" value="KAJ3534416.1"/>
    <property type="molecule type" value="Genomic_DNA"/>
</dbReference>
<gene>
    <name evidence="1" type="ORF">NM688_g7142</name>
</gene>
<comment type="caution">
    <text evidence="1">The sequence shown here is derived from an EMBL/GenBank/DDBJ whole genome shotgun (WGS) entry which is preliminary data.</text>
</comment>
<keyword evidence="2" id="KW-1185">Reference proteome</keyword>
<evidence type="ECO:0000313" key="1">
    <source>
        <dbReference type="EMBL" id="KAJ3534416.1"/>
    </source>
</evidence>
<dbReference type="Proteomes" id="UP001148662">
    <property type="component" value="Unassembled WGS sequence"/>
</dbReference>
<organism evidence="1 2">
    <name type="scientific">Phlebia brevispora</name>
    <dbReference type="NCBI Taxonomy" id="194682"/>
    <lineage>
        <taxon>Eukaryota</taxon>
        <taxon>Fungi</taxon>
        <taxon>Dikarya</taxon>
        <taxon>Basidiomycota</taxon>
        <taxon>Agaricomycotina</taxon>
        <taxon>Agaricomycetes</taxon>
        <taxon>Polyporales</taxon>
        <taxon>Meruliaceae</taxon>
        <taxon>Phlebia</taxon>
    </lineage>
</organism>
<sequence length="517" mass="57601">MAHEESLLARVLGPFSPLTNEKIAKLLRKEGDDEEISELRMDPPEELTEHGLAVSVPLEVWLAAVYKLPKARLDSWTTRIGELKWFEDEVIERCLVEYCSADAEKKRYAPFIAMANRILSLARGALPGVRKSKSYPIDDICYLHNANRPVDRIPEHRGLGAKRKLDVVVTHGAPARKLKKDKTIRWVDILQWWELKLGSGLIDTLHAERVSRGMKPLDRISGAIIEARPDDSVEDFGEVEETVKKNKPSEKAKHSTAEPALEPTANLSQPTASDAQAAGRGSKRSLEADLLAGIDLGSSSKKKDSENPNYDLAVGKHAAIQSGAYALELLSCTYGTRSFCHGAVLKDEKVSLWYYDAAGIVYTKQYLSLVRDFEKVAAIIVGSACCEPEQFGAIPPSIMKPSIPHSKSFPPNNLRGSTLNVRHPTTGKRIRITLKDSLYTQYVLLGRRTFTYTMKAPSISKSDLIAKFAYQVNTRRPEHELVTIARGAGVGHLPVIHMWADLWKMSEGTRRIFVWGQ</sequence>
<evidence type="ECO:0000313" key="2">
    <source>
        <dbReference type="Proteomes" id="UP001148662"/>
    </source>
</evidence>
<reference evidence="1" key="1">
    <citation type="submission" date="2022-07" db="EMBL/GenBank/DDBJ databases">
        <title>Genome Sequence of Phlebia brevispora.</title>
        <authorList>
            <person name="Buettner E."/>
        </authorList>
    </citation>
    <scope>NUCLEOTIDE SEQUENCE</scope>
    <source>
        <strain evidence="1">MPL23</strain>
    </source>
</reference>
<protein>
    <submittedName>
        <fullName evidence="1">Uncharacterized protein</fullName>
    </submittedName>
</protein>
<accession>A0ACC1S8T6</accession>
<proteinExistence type="predicted"/>
<name>A0ACC1S8T6_9APHY</name>